<keyword evidence="1" id="KW-0472">Membrane</keyword>
<keyword evidence="1" id="KW-0812">Transmembrane</keyword>
<dbReference type="AlphaFoldDB" id="A0AAW3FFV9"/>
<dbReference type="Proteomes" id="UP000029533">
    <property type="component" value="Unassembled WGS sequence"/>
</dbReference>
<organism evidence="2 3">
    <name type="scientific">Prevotella histicola JCM 15637 = DNF00424</name>
    <dbReference type="NCBI Taxonomy" id="1236504"/>
    <lineage>
        <taxon>Bacteria</taxon>
        <taxon>Pseudomonadati</taxon>
        <taxon>Bacteroidota</taxon>
        <taxon>Bacteroidia</taxon>
        <taxon>Bacteroidales</taxon>
        <taxon>Prevotellaceae</taxon>
        <taxon>Prevotella</taxon>
    </lineage>
</organism>
<evidence type="ECO:0000313" key="3">
    <source>
        <dbReference type="Proteomes" id="UP000029533"/>
    </source>
</evidence>
<comment type="caution">
    <text evidence="2">The sequence shown here is derived from an EMBL/GenBank/DDBJ whole genome shotgun (WGS) entry which is preliminary data.</text>
</comment>
<protein>
    <submittedName>
        <fullName evidence="2">Uncharacterized protein</fullName>
    </submittedName>
</protein>
<proteinExistence type="predicted"/>
<sequence length="89" mass="10460">MVTCGLVKGRLLHLKRASFTCQKGIFYNAKGALLEGERWSLKKEEDFSLQKVGNVFFRTYMFYRYIRIALWYDVYLCSVLGSFIVSRTQ</sequence>
<evidence type="ECO:0000256" key="1">
    <source>
        <dbReference type="SAM" id="Phobius"/>
    </source>
</evidence>
<feature type="transmembrane region" description="Helical" evidence="1">
    <location>
        <begin position="68"/>
        <end position="86"/>
    </location>
</feature>
<dbReference type="EMBL" id="JRNJ01000050">
    <property type="protein sequence ID" value="KGF27978.1"/>
    <property type="molecule type" value="Genomic_DNA"/>
</dbReference>
<accession>A0AAW3FFV9</accession>
<gene>
    <name evidence="2" type="ORF">HMPREF2132_04570</name>
</gene>
<evidence type="ECO:0000313" key="2">
    <source>
        <dbReference type="EMBL" id="KGF27978.1"/>
    </source>
</evidence>
<keyword evidence="1" id="KW-1133">Transmembrane helix</keyword>
<name>A0AAW3FFV9_9BACT</name>
<reference evidence="2 3" key="1">
    <citation type="submission" date="2014-07" db="EMBL/GenBank/DDBJ databases">
        <authorList>
            <person name="McCorrison J."/>
            <person name="Sanka R."/>
            <person name="Torralba M."/>
            <person name="Gillis M."/>
            <person name="Haft D.H."/>
            <person name="Methe B."/>
            <person name="Sutton G."/>
            <person name="Nelson K.E."/>
        </authorList>
    </citation>
    <scope>NUCLEOTIDE SEQUENCE [LARGE SCALE GENOMIC DNA]</scope>
    <source>
        <strain evidence="2 3">DNF00424</strain>
    </source>
</reference>